<comment type="caution">
    <text evidence="9">The sequence shown here is derived from an EMBL/GenBank/DDBJ whole genome shotgun (WGS) entry which is preliminary data.</text>
</comment>
<dbReference type="InterPro" id="IPR049438">
    <property type="entry name" value="TreT_GT1"/>
</dbReference>
<dbReference type="GO" id="GO:0006006">
    <property type="term" value="P:glucose metabolic process"/>
    <property type="evidence" value="ECO:0007669"/>
    <property type="project" value="UniProtKB-KW"/>
</dbReference>
<dbReference type="PANTHER" id="PTHR47779:SF1">
    <property type="entry name" value="SYNTHASE (CCG-9), PUTATIVE (AFU_ORTHOLOGUE AFUA_3G12100)-RELATED"/>
    <property type="match status" value="1"/>
</dbReference>
<sequence>MGEGVPAPVIKCYKIINTVHNFKGQNKGEVSMLQESRGTAPVFSAERLAAYASIVGQEKMSELYRLGEALQGVKVQQINSARFGGGVAEMLYSVIPFEKSLGLDVSWDVITAGTDFFVYTKTLHNFLQGKDNDLDLSGHRIYWETNRNNAGLIRDDAEIVFIHDPQPAGLIEYISPEIRQRQKWLWRCHIHLSHEHENVFHFLEGLIARYDLAVFSSGKFLPPWEGVTPAVILPYIDPLAEKNRDLPGETIRAICHKYGLEDLDKKPLILLVSRFDPFKGHHFALEAFRLVRRELPCRLLMVGGTASDDPENEAIFHRLQEEARGVSDVLLLNLPPDSHVEINAFQRAASIILQPSIKEGFGLTVSEAMWKEKPVIGGDVGGIPGQITDGYNGFLISPGEKGIAEMARRIRYLLLNPAFAREMGKRGKEAVRERFLITRGIRDEMMIFDSLLSRTRSPRLTLLPPRPSITV</sequence>
<dbReference type="InterPro" id="IPR001296">
    <property type="entry name" value="Glyco_trans_1"/>
</dbReference>
<comment type="similarity">
    <text evidence="1">Belongs to the glycosyltransferase group 1 family. Glycosyltransferase 4 subfamily.</text>
</comment>
<evidence type="ECO:0000256" key="2">
    <source>
        <dbReference type="ARBA" id="ARBA00011738"/>
    </source>
</evidence>
<dbReference type="EMBL" id="WHYR01000033">
    <property type="protein sequence ID" value="MQL52925.1"/>
    <property type="molecule type" value="Genomic_DNA"/>
</dbReference>
<dbReference type="Gene3D" id="3.40.50.2000">
    <property type="entry name" value="Glycogen Phosphorylase B"/>
    <property type="match status" value="2"/>
</dbReference>
<evidence type="ECO:0000256" key="6">
    <source>
        <dbReference type="ARBA" id="ARBA00023277"/>
    </source>
</evidence>
<keyword evidence="6" id="KW-0119">Carbohydrate metabolism</keyword>
<evidence type="ECO:0000259" key="8">
    <source>
        <dbReference type="Pfam" id="PF21269"/>
    </source>
</evidence>
<proteinExistence type="inferred from homology"/>
<evidence type="ECO:0000256" key="3">
    <source>
        <dbReference type="ARBA" id="ARBA00022526"/>
    </source>
</evidence>
<keyword evidence="10" id="KW-1185">Reference proteome</keyword>
<accession>A0A6N7IS16</accession>
<dbReference type="InterPro" id="IPR052078">
    <property type="entry name" value="Trehalose_Metab_GTase"/>
</dbReference>
<evidence type="ECO:0000313" key="9">
    <source>
        <dbReference type="EMBL" id="MQL52925.1"/>
    </source>
</evidence>
<dbReference type="PANTHER" id="PTHR47779">
    <property type="entry name" value="SYNTHASE (CCG-9), PUTATIVE (AFU_ORTHOLOGUE AFUA_3G12100)-RELATED"/>
    <property type="match status" value="1"/>
</dbReference>
<keyword evidence="5 9" id="KW-0808">Transferase</keyword>
<feature type="domain" description="Trehalose synthase N-terminal" evidence="8">
    <location>
        <begin position="77"/>
        <end position="221"/>
    </location>
</feature>
<protein>
    <submittedName>
        <fullName evidence="9">Glycosyltransferase</fullName>
    </submittedName>
</protein>
<reference evidence="9 10" key="1">
    <citation type="submission" date="2019-10" db="EMBL/GenBank/DDBJ databases">
        <title>Comparative genomics of sulfur disproportionating microorganisms.</title>
        <authorList>
            <person name="Ward L.M."/>
            <person name="Bertran E."/>
            <person name="Johnston D."/>
        </authorList>
    </citation>
    <scope>NUCLEOTIDE SEQUENCE [LARGE SCALE GENOMIC DNA]</scope>
    <source>
        <strain evidence="9 10">DSM 14055</strain>
    </source>
</reference>
<keyword evidence="4" id="KW-0328">Glycosyltransferase</keyword>
<organism evidence="9 10">
    <name type="scientific">Desulfofundulus thermobenzoicus</name>
    <dbReference type="NCBI Taxonomy" id="29376"/>
    <lineage>
        <taxon>Bacteria</taxon>
        <taxon>Bacillati</taxon>
        <taxon>Bacillota</taxon>
        <taxon>Clostridia</taxon>
        <taxon>Eubacteriales</taxon>
        <taxon>Peptococcaceae</taxon>
        <taxon>Desulfofundulus</taxon>
    </lineage>
</organism>
<dbReference type="AlphaFoldDB" id="A0A6N7IS16"/>
<evidence type="ECO:0000256" key="1">
    <source>
        <dbReference type="ARBA" id="ARBA00009481"/>
    </source>
</evidence>
<dbReference type="SUPFAM" id="SSF53756">
    <property type="entry name" value="UDP-Glycosyltransferase/glycogen phosphorylase"/>
    <property type="match status" value="1"/>
</dbReference>
<dbReference type="Pfam" id="PF21269">
    <property type="entry name" value="TreT_GT1"/>
    <property type="match status" value="1"/>
</dbReference>
<dbReference type="GO" id="GO:0016757">
    <property type="term" value="F:glycosyltransferase activity"/>
    <property type="evidence" value="ECO:0007669"/>
    <property type="project" value="UniProtKB-KW"/>
</dbReference>
<evidence type="ECO:0000313" key="10">
    <source>
        <dbReference type="Proteomes" id="UP000441717"/>
    </source>
</evidence>
<feature type="domain" description="Glycosyl transferase family 1" evidence="7">
    <location>
        <begin position="264"/>
        <end position="429"/>
    </location>
</feature>
<gene>
    <name evidence="9" type="ORF">GFC01_11770</name>
</gene>
<keyword evidence="3" id="KW-0313">Glucose metabolism</keyword>
<comment type="subunit">
    <text evidence="2">Homodimer.</text>
</comment>
<dbReference type="Pfam" id="PF00534">
    <property type="entry name" value="Glycos_transf_1"/>
    <property type="match status" value="1"/>
</dbReference>
<evidence type="ECO:0000256" key="5">
    <source>
        <dbReference type="ARBA" id="ARBA00022679"/>
    </source>
</evidence>
<evidence type="ECO:0000256" key="4">
    <source>
        <dbReference type="ARBA" id="ARBA00022676"/>
    </source>
</evidence>
<evidence type="ECO:0000259" key="7">
    <source>
        <dbReference type="Pfam" id="PF00534"/>
    </source>
</evidence>
<name>A0A6N7IS16_9FIRM</name>
<dbReference type="Proteomes" id="UP000441717">
    <property type="component" value="Unassembled WGS sequence"/>
</dbReference>
<dbReference type="OrthoDB" id="9813638at2"/>